<dbReference type="SUPFAM" id="SSF53850">
    <property type="entry name" value="Periplasmic binding protein-like II"/>
    <property type="match status" value="1"/>
</dbReference>
<dbReference type="InterPro" id="IPR018313">
    <property type="entry name" value="SBP_3_CS"/>
</dbReference>
<dbReference type="GO" id="GO:0030313">
    <property type="term" value="C:cell envelope"/>
    <property type="evidence" value="ECO:0007669"/>
    <property type="project" value="UniProtKB-SubCell"/>
</dbReference>
<dbReference type="InterPro" id="IPR001638">
    <property type="entry name" value="Solute-binding_3/MltF_N"/>
</dbReference>
<name>I4EVK4_MODI5</name>
<dbReference type="Pfam" id="PF00497">
    <property type="entry name" value="SBP_bac_3"/>
    <property type="match status" value="1"/>
</dbReference>
<evidence type="ECO:0000256" key="2">
    <source>
        <dbReference type="ARBA" id="ARBA00010333"/>
    </source>
</evidence>
<reference evidence="6 7" key="1">
    <citation type="journal article" date="2012" name="J. Bacteriol.">
        <title>Genome Sequence of Radiation-Resistant Modestobacter marinus Strain BC501, a Representative Actinobacterium That Thrives on Calcareous Stone Surfaces.</title>
        <authorList>
            <person name="Normand P."/>
            <person name="Gury J."/>
            <person name="Pujic P."/>
            <person name="Chouaia B."/>
            <person name="Crotti E."/>
            <person name="Brusetti L."/>
            <person name="Daffonchio D."/>
            <person name="Vacherie B."/>
            <person name="Barbe V."/>
            <person name="Medigue C."/>
            <person name="Calteau A."/>
            <person name="Ghodhbane-Gtari F."/>
            <person name="Essoussi I."/>
            <person name="Nouioui I."/>
            <person name="Abbassi-Ghozzi I."/>
            <person name="Gtari M."/>
        </authorList>
    </citation>
    <scope>NUCLEOTIDE SEQUENCE [LARGE SCALE GENOMIC DNA]</scope>
    <source>
        <strain evidence="7">BC 501</strain>
    </source>
</reference>
<comment type="similarity">
    <text evidence="2 4">Belongs to the bacterial solute-binding protein 3 family.</text>
</comment>
<comment type="subcellular location">
    <subcellularLocation>
        <location evidence="1">Cell envelope</location>
    </subcellularLocation>
</comment>
<dbReference type="PROSITE" id="PS01039">
    <property type="entry name" value="SBP_BACTERIAL_3"/>
    <property type="match status" value="1"/>
</dbReference>
<gene>
    <name evidence="6" type="ordered locus">MODMU_1982</name>
</gene>
<dbReference type="PANTHER" id="PTHR35936:SF34">
    <property type="entry name" value="ABC TRANSPORTER EXTRACELLULAR-BINDING PROTEIN YCKB-RELATED"/>
    <property type="match status" value="1"/>
</dbReference>
<dbReference type="Gene3D" id="3.40.190.10">
    <property type="entry name" value="Periplasmic binding protein-like II"/>
    <property type="match status" value="2"/>
</dbReference>
<keyword evidence="3" id="KW-0732">Signal</keyword>
<dbReference type="PANTHER" id="PTHR35936">
    <property type="entry name" value="MEMBRANE-BOUND LYTIC MUREIN TRANSGLYCOSYLASE F"/>
    <property type="match status" value="1"/>
</dbReference>
<evidence type="ECO:0000313" key="6">
    <source>
        <dbReference type="EMBL" id="CCH87417.1"/>
    </source>
</evidence>
<evidence type="ECO:0000313" key="7">
    <source>
        <dbReference type="Proteomes" id="UP000006461"/>
    </source>
</evidence>
<proteinExistence type="inferred from homology"/>
<evidence type="ECO:0000256" key="4">
    <source>
        <dbReference type="RuleBase" id="RU003744"/>
    </source>
</evidence>
<dbReference type="EMBL" id="FO203431">
    <property type="protein sequence ID" value="CCH87417.1"/>
    <property type="molecule type" value="Genomic_DNA"/>
</dbReference>
<protein>
    <submittedName>
        <fullName evidence="6">L-cystine-binding protein</fullName>
    </submittedName>
</protein>
<dbReference type="CDD" id="cd13711">
    <property type="entry name" value="PBP2_Ngo0372_TcyA"/>
    <property type="match status" value="1"/>
</dbReference>
<dbReference type="KEGG" id="mmar:MODMU_1982"/>
<dbReference type="eggNOG" id="COG0834">
    <property type="taxonomic scope" value="Bacteria"/>
</dbReference>
<dbReference type="Proteomes" id="UP000006461">
    <property type="component" value="Chromosome"/>
</dbReference>
<dbReference type="OMA" id="KIAWESK"/>
<evidence type="ECO:0000256" key="1">
    <source>
        <dbReference type="ARBA" id="ARBA00004196"/>
    </source>
</evidence>
<accession>I4EVK4</accession>
<dbReference type="AlphaFoldDB" id="I4EVK4"/>
<organism evidence="6 7">
    <name type="scientific">Modestobacter italicus (strain DSM 44449 / CECT 9708 / BC 501)</name>
    <dbReference type="NCBI Taxonomy" id="2732864"/>
    <lineage>
        <taxon>Bacteria</taxon>
        <taxon>Bacillati</taxon>
        <taxon>Actinomycetota</taxon>
        <taxon>Actinomycetes</taxon>
        <taxon>Geodermatophilales</taxon>
        <taxon>Geodermatophilaceae</taxon>
        <taxon>Modestobacter</taxon>
    </lineage>
</organism>
<feature type="domain" description="Solute-binding protein family 3/N-terminal" evidence="5">
    <location>
        <begin position="43"/>
        <end position="263"/>
    </location>
</feature>
<dbReference type="HOGENOM" id="CLU_019602_18_5_11"/>
<evidence type="ECO:0000256" key="3">
    <source>
        <dbReference type="ARBA" id="ARBA00022729"/>
    </source>
</evidence>
<keyword evidence="7" id="KW-1185">Reference proteome</keyword>
<dbReference type="SMART" id="SM00062">
    <property type="entry name" value="PBPb"/>
    <property type="match status" value="1"/>
</dbReference>
<dbReference type="STRING" id="477641.MODMU_1982"/>
<dbReference type="OrthoDB" id="9814902at2"/>
<evidence type="ECO:0000259" key="5">
    <source>
        <dbReference type="SMART" id="SM00062"/>
    </source>
</evidence>
<sequence length="267" mass="28257">MNPEPTVRTRLSVTVALTAALLLTSCGGDSDDAGGSAGGSDDVLRVATEGTYAPFSFHDPDSNELTGYDVEVAQAVGDELGMDVEFSETQFDAIFAGLEADRYDVIANQIGVNPERQAKYLFSTPYTVSNGVVITRADDTSITSLADVAGKRSAQSTTSNFAQVATDAGAQIEAVEGFTQAITLLKQSRVDVTINDSLAFLEYQKSTGDQDVKIAAEIDDPSESAFAFRKDSADLQTQVDGALETLRADGTLAEISEKYFGEDVSGE</sequence>